<feature type="chain" id="PRO_5045102171" evidence="2">
    <location>
        <begin position="20"/>
        <end position="181"/>
    </location>
</feature>
<dbReference type="RefSeq" id="WP_290261870.1">
    <property type="nucleotide sequence ID" value="NZ_JAUFQG010000004.1"/>
</dbReference>
<accession>A0ABV8UYZ8</accession>
<feature type="domain" description="Outer membrane protein beta-barrel" evidence="3">
    <location>
        <begin position="9"/>
        <end position="181"/>
    </location>
</feature>
<gene>
    <name evidence="4" type="ORF">ACFOX3_01325</name>
</gene>
<dbReference type="Proteomes" id="UP001595840">
    <property type="component" value="Unassembled WGS sequence"/>
</dbReference>
<protein>
    <submittedName>
        <fullName evidence="4">Porin family protein</fullName>
    </submittedName>
</protein>
<sequence>MKKIAIPLFTLLTLTAAQAANAGSDSGFYLGGSVGSAVVEAQETGIDLDDSDVGYKVFGGYNFGLVPLVDLALEASYLDFGTQTGDASGGEFTLATTGLMASGLVGVNLGPVGLFAKAGIVNWNSDFKELGGNTSDSGSDPAYGIGAKFQLGSFQLRAEYELIDIEDADIDYFSVGAAYTF</sequence>
<dbReference type="SUPFAM" id="SSF56925">
    <property type="entry name" value="OMPA-like"/>
    <property type="match status" value="1"/>
</dbReference>
<dbReference type="EMBL" id="JBHSCX010000002">
    <property type="protein sequence ID" value="MFC4360919.1"/>
    <property type="molecule type" value="Genomic_DNA"/>
</dbReference>
<evidence type="ECO:0000256" key="2">
    <source>
        <dbReference type="SAM" id="SignalP"/>
    </source>
</evidence>
<proteinExistence type="predicted"/>
<evidence type="ECO:0000256" key="1">
    <source>
        <dbReference type="ARBA" id="ARBA00022729"/>
    </source>
</evidence>
<keyword evidence="1 2" id="KW-0732">Signal</keyword>
<dbReference type="Pfam" id="PF13505">
    <property type="entry name" value="OMP_b-brl"/>
    <property type="match status" value="1"/>
</dbReference>
<evidence type="ECO:0000259" key="3">
    <source>
        <dbReference type="Pfam" id="PF13505"/>
    </source>
</evidence>
<name>A0ABV8UYZ8_9GAMM</name>
<evidence type="ECO:0000313" key="5">
    <source>
        <dbReference type="Proteomes" id="UP001595840"/>
    </source>
</evidence>
<keyword evidence="5" id="KW-1185">Reference proteome</keyword>
<dbReference type="InterPro" id="IPR011250">
    <property type="entry name" value="OMP/PagP_B-barrel"/>
</dbReference>
<feature type="signal peptide" evidence="2">
    <location>
        <begin position="1"/>
        <end position="19"/>
    </location>
</feature>
<organism evidence="4 5">
    <name type="scientific">Simiduia curdlanivorans</name>
    <dbReference type="NCBI Taxonomy" id="1492769"/>
    <lineage>
        <taxon>Bacteria</taxon>
        <taxon>Pseudomonadati</taxon>
        <taxon>Pseudomonadota</taxon>
        <taxon>Gammaproteobacteria</taxon>
        <taxon>Cellvibrionales</taxon>
        <taxon>Cellvibrionaceae</taxon>
        <taxon>Simiduia</taxon>
    </lineage>
</organism>
<dbReference type="Gene3D" id="2.40.160.20">
    <property type="match status" value="1"/>
</dbReference>
<reference evidence="5" key="1">
    <citation type="journal article" date="2019" name="Int. J. Syst. Evol. Microbiol.">
        <title>The Global Catalogue of Microorganisms (GCM) 10K type strain sequencing project: providing services to taxonomists for standard genome sequencing and annotation.</title>
        <authorList>
            <consortium name="The Broad Institute Genomics Platform"/>
            <consortium name="The Broad Institute Genome Sequencing Center for Infectious Disease"/>
            <person name="Wu L."/>
            <person name="Ma J."/>
        </authorList>
    </citation>
    <scope>NUCLEOTIDE SEQUENCE [LARGE SCALE GENOMIC DNA]</scope>
    <source>
        <strain evidence="5">CECT 8570</strain>
    </source>
</reference>
<comment type="caution">
    <text evidence="4">The sequence shown here is derived from an EMBL/GenBank/DDBJ whole genome shotgun (WGS) entry which is preliminary data.</text>
</comment>
<dbReference type="InterPro" id="IPR027385">
    <property type="entry name" value="Beta-barrel_OMP"/>
</dbReference>
<evidence type="ECO:0000313" key="4">
    <source>
        <dbReference type="EMBL" id="MFC4360919.1"/>
    </source>
</evidence>